<comment type="caution">
    <text evidence="4">The sequence shown here is derived from an EMBL/GenBank/DDBJ whole genome shotgun (WGS) entry which is preliminary data.</text>
</comment>
<dbReference type="Gene3D" id="3.40.50.2000">
    <property type="entry name" value="Glycogen Phosphorylase B"/>
    <property type="match status" value="1"/>
</dbReference>
<dbReference type="PATRIC" id="fig|1121326.3.peg.1116"/>
<dbReference type="PANTHER" id="PTHR21015">
    <property type="entry name" value="UDP-N-ACETYLGLUCOSAMINE--N-ACETYLMURAMYL-(PENTAPEPTIDE) PYROPHOSPHORYL-UNDECAPRENOL N-ACETYLGLUCOSAMINE TRANSFERASE 1"/>
    <property type="match status" value="1"/>
</dbReference>
<keyword evidence="4" id="KW-0378">Hydrolase</keyword>
<feature type="active site" description="Proton acceptor" evidence="1">
    <location>
        <position position="17"/>
    </location>
</feature>
<evidence type="ECO:0000259" key="3">
    <source>
        <dbReference type="Pfam" id="PF04101"/>
    </source>
</evidence>
<evidence type="ECO:0000313" key="4">
    <source>
        <dbReference type="EMBL" id="KZL94102.1"/>
    </source>
</evidence>
<evidence type="ECO:0000256" key="2">
    <source>
        <dbReference type="PIRSR" id="PIRSR620023-2"/>
    </source>
</evidence>
<dbReference type="InterPro" id="IPR020023">
    <property type="entry name" value="PseG"/>
</dbReference>
<dbReference type="STRING" id="1121326.CLMAG_11550"/>
<dbReference type="PANTHER" id="PTHR21015:SF22">
    <property type="entry name" value="GLYCOSYLTRANSFERASE"/>
    <property type="match status" value="1"/>
</dbReference>
<dbReference type="Gene3D" id="3.40.50.11190">
    <property type="match status" value="1"/>
</dbReference>
<sequence length="353" mass="40359">MKIAIRADGGAKIGMGHIMRTLVLAKELRKHHNKVFYICRIDSEDIPSYDAELCHKFLSDKIKEIGISDKYKKGIEKITSEGFKVCFVREGHLLEDISTITADILITDNYNVDENYFNKTKTMFRKTTYIDDMNLYKFNVDFLLNQNVDAEDFNYKVNDDTKLILGAKYIMLRDEFRDLPPKNIKPKAGDIMLTVGGSDPFYLTDKILSWVRDLEFNFHVVVGPSFEHGEHLKKYENNKIKLYYNANMYKIMEKCDIAISACGSTLYELAACGVPTIGIIIADNQAGIGKKLNSMGIIKNLGWYDKIDKEDFLINVNKLINDYELRRTISQRASNIVDVKGAERIAKILTGNI</sequence>
<feature type="binding site" evidence="2">
    <location>
        <position position="173"/>
    </location>
    <ligand>
        <name>substrate</name>
    </ligand>
</feature>
<dbReference type="OrthoDB" id="9805604at2"/>
<gene>
    <name evidence="4" type="primary">pseG</name>
    <name evidence="4" type="ORF">CLMAG_11550</name>
</gene>
<keyword evidence="5" id="KW-1185">Reference proteome</keyword>
<dbReference type="RefSeq" id="WP_066619071.1">
    <property type="nucleotide sequence ID" value="NZ_FQXL01000009.1"/>
</dbReference>
<dbReference type="InterPro" id="IPR007235">
    <property type="entry name" value="Glyco_trans_28_C"/>
</dbReference>
<name>A0A161YSR0_9CLOT</name>
<protein>
    <submittedName>
        <fullName evidence="4">UDP-2,4-diacetamido-2,4, 6-trideoxy-beta-L-altropyranose hydrolase</fullName>
        <ecNumber evidence="4">3.6.1.57</ecNumber>
    </submittedName>
</protein>
<feature type="domain" description="Glycosyl transferase family 28 C-terminal" evidence="3">
    <location>
        <begin position="195"/>
        <end position="283"/>
    </location>
</feature>
<dbReference type="EMBL" id="LWAE01000001">
    <property type="protein sequence ID" value="KZL94102.1"/>
    <property type="molecule type" value="Genomic_DNA"/>
</dbReference>
<reference evidence="4 5" key="1">
    <citation type="submission" date="2016-04" db="EMBL/GenBank/DDBJ databases">
        <title>Genome sequence of Clostridium magnum DSM 2767.</title>
        <authorList>
            <person name="Poehlein A."/>
            <person name="Uhlig R."/>
            <person name="Fischer R."/>
            <person name="Bahl H."/>
            <person name="Daniel R."/>
        </authorList>
    </citation>
    <scope>NUCLEOTIDE SEQUENCE [LARGE SCALE GENOMIC DNA]</scope>
    <source>
        <strain evidence="4 5">DSM 2767</strain>
    </source>
</reference>
<dbReference type="GO" id="GO:0016758">
    <property type="term" value="F:hexosyltransferase activity"/>
    <property type="evidence" value="ECO:0007669"/>
    <property type="project" value="InterPro"/>
</dbReference>
<dbReference type="EC" id="3.6.1.57" evidence="4"/>
<dbReference type="GO" id="GO:0016787">
    <property type="term" value="F:hydrolase activity"/>
    <property type="evidence" value="ECO:0007669"/>
    <property type="project" value="UniProtKB-KW"/>
</dbReference>
<dbReference type="Proteomes" id="UP000076603">
    <property type="component" value="Unassembled WGS sequence"/>
</dbReference>
<organism evidence="4 5">
    <name type="scientific">Clostridium magnum DSM 2767</name>
    <dbReference type="NCBI Taxonomy" id="1121326"/>
    <lineage>
        <taxon>Bacteria</taxon>
        <taxon>Bacillati</taxon>
        <taxon>Bacillota</taxon>
        <taxon>Clostridia</taxon>
        <taxon>Eubacteriales</taxon>
        <taxon>Clostridiaceae</taxon>
        <taxon>Clostridium</taxon>
    </lineage>
</organism>
<accession>A0A161YSR0</accession>
<evidence type="ECO:0000313" key="5">
    <source>
        <dbReference type="Proteomes" id="UP000076603"/>
    </source>
</evidence>
<dbReference type="AlphaFoldDB" id="A0A161YSR0"/>
<dbReference type="SUPFAM" id="SSF53756">
    <property type="entry name" value="UDP-Glycosyltransferase/glycogen phosphorylase"/>
    <property type="match status" value="1"/>
</dbReference>
<evidence type="ECO:0000256" key="1">
    <source>
        <dbReference type="PIRSR" id="PIRSR620023-1"/>
    </source>
</evidence>
<proteinExistence type="predicted"/>
<dbReference type="NCBIfam" id="TIGR03590">
    <property type="entry name" value="PseG"/>
    <property type="match status" value="1"/>
</dbReference>
<feature type="binding site" evidence="2">
    <location>
        <position position="268"/>
    </location>
    <ligand>
        <name>substrate</name>
    </ligand>
</feature>
<dbReference type="Pfam" id="PF04101">
    <property type="entry name" value="Glyco_tran_28_C"/>
    <property type="match status" value="1"/>
</dbReference>